<dbReference type="EMBL" id="KN839906">
    <property type="protein sequence ID" value="KIJ58882.1"/>
    <property type="molecule type" value="Genomic_DNA"/>
</dbReference>
<proteinExistence type="predicted"/>
<evidence type="ECO:0000256" key="1">
    <source>
        <dbReference type="SAM" id="MobiDB-lite"/>
    </source>
</evidence>
<dbReference type="AlphaFoldDB" id="A0A0C9W8A0"/>
<dbReference type="OrthoDB" id="10262656at2759"/>
<accession>A0A0C9W8A0</accession>
<evidence type="ECO:0000313" key="2">
    <source>
        <dbReference type="EMBL" id="KIJ58882.1"/>
    </source>
</evidence>
<sequence>MNVDNDADDQFDSDDAEIGSDEEQVRVGGDECAAAQDILGSIPVQHRLSTGRGIVRATSPSRAGQRSSVVTFAPQQGTPYRSVSRTPALGPCLLEETRSLRRSSSNAPSIFAHAGVRTLPAVLNGQLRQQNLLGSL</sequence>
<feature type="compositionally biased region" description="Acidic residues" evidence="1">
    <location>
        <begin position="1"/>
        <end position="22"/>
    </location>
</feature>
<dbReference type="Proteomes" id="UP000053820">
    <property type="component" value="Unassembled WGS sequence"/>
</dbReference>
<gene>
    <name evidence="2" type="ORF">HYDPIDRAFT_33718</name>
</gene>
<protein>
    <submittedName>
        <fullName evidence="2">Uncharacterized protein</fullName>
    </submittedName>
</protein>
<feature type="region of interest" description="Disordered" evidence="1">
    <location>
        <begin position="1"/>
        <end position="26"/>
    </location>
</feature>
<dbReference type="HOGENOM" id="CLU_1875708_0_0_1"/>
<evidence type="ECO:0000313" key="3">
    <source>
        <dbReference type="Proteomes" id="UP000053820"/>
    </source>
</evidence>
<organism evidence="2 3">
    <name type="scientific">Hydnomerulius pinastri MD-312</name>
    <dbReference type="NCBI Taxonomy" id="994086"/>
    <lineage>
        <taxon>Eukaryota</taxon>
        <taxon>Fungi</taxon>
        <taxon>Dikarya</taxon>
        <taxon>Basidiomycota</taxon>
        <taxon>Agaricomycotina</taxon>
        <taxon>Agaricomycetes</taxon>
        <taxon>Agaricomycetidae</taxon>
        <taxon>Boletales</taxon>
        <taxon>Boletales incertae sedis</taxon>
        <taxon>Leucogyrophana</taxon>
    </lineage>
</organism>
<keyword evidence="3" id="KW-1185">Reference proteome</keyword>
<name>A0A0C9W8A0_9AGAM</name>
<reference evidence="2 3" key="1">
    <citation type="submission" date="2014-04" db="EMBL/GenBank/DDBJ databases">
        <title>Evolutionary Origins and Diversification of the Mycorrhizal Mutualists.</title>
        <authorList>
            <consortium name="DOE Joint Genome Institute"/>
            <consortium name="Mycorrhizal Genomics Consortium"/>
            <person name="Kohler A."/>
            <person name="Kuo A."/>
            <person name="Nagy L.G."/>
            <person name="Floudas D."/>
            <person name="Copeland A."/>
            <person name="Barry K.W."/>
            <person name="Cichocki N."/>
            <person name="Veneault-Fourrey C."/>
            <person name="LaButti K."/>
            <person name="Lindquist E.A."/>
            <person name="Lipzen A."/>
            <person name="Lundell T."/>
            <person name="Morin E."/>
            <person name="Murat C."/>
            <person name="Riley R."/>
            <person name="Ohm R."/>
            <person name="Sun H."/>
            <person name="Tunlid A."/>
            <person name="Henrissat B."/>
            <person name="Grigoriev I.V."/>
            <person name="Hibbett D.S."/>
            <person name="Martin F."/>
        </authorList>
    </citation>
    <scope>NUCLEOTIDE SEQUENCE [LARGE SCALE GENOMIC DNA]</scope>
    <source>
        <strain evidence="2 3">MD-312</strain>
    </source>
</reference>